<dbReference type="InterPro" id="IPR022310">
    <property type="entry name" value="NAD/GMP_synthase"/>
</dbReference>
<dbReference type="SUPFAM" id="SSF52402">
    <property type="entry name" value="Adenine nucleotide alpha hydrolases-like"/>
    <property type="match status" value="1"/>
</dbReference>
<keyword evidence="6 7" id="KW-0520">NAD</keyword>
<evidence type="ECO:0000256" key="6">
    <source>
        <dbReference type="ARBA" id="ARBA00023027"/>
    </source>
</evidence>
<feature type="active site" description="For glutaminase activity" evidence="7">
    <location>
        <position position="112"/>
    </location>
</feature>
<dbReference type="NCBIfam" id="NF010588">
    <property type="entry name" value="PRK13981.1"/>
    <property type="match status" value="1"/>
</dbReference>
<dbReference type="InterPro" id="IPR000132">
    <property type="entry name" value="Nitrilase/CN_hydratase_CS"/>
</dbReference>
<evidence type="ECO:0000313" key="12">
    <source>
        <dbReference type="EMBL" id="SEW22531.1"/>
    </source>
</evidence>
<dbReference type="InterPro" id="IPR036526">
    <property type="entry name" value="C-N_Hydrolase_sf"/>
</dbReference>
<dbReference type="Gene3D" id="3.60.110.10">
    <property type="entry name" value="Carbon-nitrogen hydrolase"/>
    <property type="match status" value="1"/>
</dbReference>
<evidence type="ECO:0000256" key="7">
    <source>
        <dbReference type="HAMAP-Rule" id="MF_02090"/>
    </source>
</evidence>
<dbReference type="Pfam" id="PF02540">
    <property type="entry name" value="NAD_synthase"/>
    <property type="match status" value="1"/>
</dbReference>
<keyword evidence="5 7" id="KW-0067">ATP-binding</keyword>
<feature type="binding site" evidence="7">
    <location>
        <position position="416"/>
    </location>
    <ligand>
        <name>deamido-NAD(+)</name>
        <dbReference type="ChEBI" id="CHEBI:58437"/>
        <note>ligand shared between two neighboring subunits</note>
    </ligand>
</feature>
<feature type="domain" description="CN hydrolase" evidence="11">
    <location>
        <begin position="1"/>
        <end position="260"/>
    </location>
</feature>
<dbReference type="HAMAP" id="MF_02090">
    <property type="entry name" value="NadE_glutamine_dep"/>
    <property type="match status" value="1"/>
</dbReference>
<dbReference type="PIRSF" id="PIRSF006630">
    <property type="entry name" value="NADS_GAT"/>
    <property type="match status" value="1"/>
</dbReference>
<dbReference type="SUPFAM" id="SSF56317">
    <property type="entry name" value="Carbon-nitrogen hydrolase"/>
    <property type="match status" value="1"/>
</dbReference>
<feature type="binding site" evidence="7">
    <location>
        <position position="387"/>
    </location>
    <ligand>
        <name>deamido-NAD(+)</name>
        <dbReference type="ChEBI" id="CHEBI:58437"/>
        <note>ligand shared between two neighboring subunits</note>
    </ligand>
</feature>
<evidence type="ECO:0000259" key="11">
    <source>
        <dbReference type="PROSITE" id="PS50263"/>
    </source>
</evidence>
<feature type="active site" description="Proton acceptor; for glutaminase activity" evidence="7">
    <location>
        <position position="41"/>
    </location>
</feature>
<comment type="similarity">
    <text evidence="2 7 8">In the C-terminal section; belongs to the NAD synthetase family.</text>
</comment>
<evidence type="ECO:0000256" key="9">
    <source>
        <dbReference type="PROSITE-ProRule" id="PRU10139"/>
    </source>
</evidence>
<dbReference type="FunFam" id="3.40.50.620:FF:000106">
    <property type="entry name" value="Glutamine-dependent NAD(+) synthetase"/>
    <property type="match status" value="1"/>
</dbReference>
<dbReference type="InterPro" id="IPR014445">
    <property type="entry name" value="Gln-dep_NAD_synthase"/>
</dbReference>
<dbReference type="Pfam" id="PF00795">
    <property type="entry name" value="CN_hydrolase"/>
    <property type="match status" value="1"/>
</dbReference>
<feature type="active site" description="Nucleophile; for glutaminase activity" evidence="7">
    <location>
        <position position="148"/>
    </location>
</feature>
<feature type="active site" description="Proton acceptor" evidence="9">
    <location>
        <position position="41"/>
    </location>
</feature>
<dbReference type="Proteomes" id="UP000199310">
    <property type="component" value="Unassembled WGS sequence"/>
</dbReference>
<dbReference type="GO" id="GO:0009435">
    <property type="term" value="P:NAD+ biosynthetic process"/>
    <property type="evidence" value="ECO:0007669"/>
    <property type="project" value="UniProtKB-UniRule"/>
</dbReference>
<dbReference type="PROSITE" id="PS00920">
    <property type="entry name" value="NITRIL_CHT_1"/>
    <property type="match status" value="1"/>
</dbReference>
<feature type="binding site" evidence="7">
    <location>
        <position position="526"/>
    </location>
    <ligand>
        <name>deamido-NAD(+)</name>
        <dbReference type="ChEBI" id="CHEBI:58437"/>
        <note>ligand shared between two neighboring subunits</note>
    </ligand>
</feature>
<evidence type="ECO:0000256" key="4">
    <source>
        <dbReference type="ARBA" id="ARBA00022741"/>
    </source>
</evidence>
<feature type="binding site" evidence="7">
    <location>
        <position position="118"/>
    </location>
    <ligand>
        <name>L-glutamine</name>
        <dbReference type="ChEBI" id="CHEBI:58359"/>
    </ligand>
</feature>
<reference evidence="13" key="1">
    <citation type="submission" date="2016-10" db="EMBL/GenBank/DDBJ databases">
        <authorList>
            <person name="Varghese N."/>
            <person name="Submissions S."/>
        </authorList>
    </citation>
    <scope>NUCLEOTIDE SEQUENCE [LARGE SCALE GENOMIC DNA]</scope>
    <source>
        <strain evidence="13">DSM 3695</strain>
    </source>
</reference>
<gene>
    <name evidence="7" type="primary">nadE</name>
    <name evidence="12" type="ORF">SAMN04488122_1258</name>
</gene>
<dbReference type="InterPro" id="IPR014729">
    <property type="entry name" value="Rossmann-like_a/b/a_fold"/>
</dbReference>
<dbReference type="GO" id="GO:0008795">
    <property type="term" value="F:NAD+ synthase activity"/>
    <property type="evidence" value="ECO:0007669"/>
    <property type="project" value="UniProtKB-UniRule"/>
</dbReference>
<dbReference type="PANTHER" id="PTHR23090:SF9">
    <property type="entry name" value="GLUTAMINE-DEPENDENT NAD(+) SYNTHETASE"/>
    <property type="match status" value="1"/>
</dbReference>
<dbReference type="UniPathway" id="UPA00253">
    <property type="reaction ID" value="UER00334"/>
</dbReference>
<comment type="similarity">
    <text evidence="10">Belongs to the NAD synthetase family.</text>
</comment>
<dbReference type="GO" id="GO:0003952">
    <property type="term" value="F:NAD+ synthase (glutamine-hydrolyzing) activity"/>
    <property type="evidence" value="ECO:0007669"/>
    <property type="project" value="UniProtKB-UniRule"/>
</dbReference>
<dbReference type="EMBL" id="FOJG01000001">
    <property type="protein sequence ID" value="SEW22531.1"/>
    <property type="molecule type" value="Genomic_DNA"/>
</dbReference>
<keyword evidence="3 7" id="KW-0436">Ligase</keyword>
<feature type="binding site" evidence="7">
    <location>
        <position position="411"/>
    </location>
    <ligand>
        <name>ATP</name>
        <dbReference type="ChEBI" id="CHEBI:30616"/>
    </ligand>
</feature>
<evidence type="ECO:0000313" key="13">
    <source>
        <dbReference type="Proteomes" id="UP000199310"/>
    </source>
</evidence>
<dbReference type="GO" id="GO:0005737">
    <property type="term" value="C:cytoplasm"/>
    <property type="evidence" value="ECO:0007669"/>
    <property type="project" value="InterPro"/>
</dbReference>
<dbReference type="Gene3D" id="3.40.50.620">
    <property type="entry name" value="HUPs"/>
    <property type="match status" value="1"/>
</dbReference>
<dbReference type="InterPro" id="IPR003010">
    <property type="entry name" value="C-N_Hydrolase"/>
</dbReference>
<comment type="catalytic activity">
    <reaction evidence="7 8">
        <text>deamido-NAD(+) + L-glutamine + ATP + H2O = L-glutamate + AMP + diphosphate + NAD(+) + H(+)</text>
        <dbReference type="Rhea" id="RHEA:24384"/>
        <dbReference type="ChEBI" id="CHEBI:15377"/>
        <dbReference type="ChEBI" id="CHEBI:15378"/>
        <dbReference type="ChEBI" id="CHEBI:29985"/>
        <dbReference type="ChEBI" id="CHEBI:30616"/>
        <dbReference type="ChEBI" id="CHEBI:33019"/>
        <dbReference type="ChEBI" id="CHEBI:57540"/>
        <dbReference type="ChEBI" id="CHEBI:58359"/>
        <dbReference type="ChEBI" id="CHEBI:58437"/>
        <dbReference type="ChEBI" id="CHEBI:456215"/>
        <dbReference type="EC" id="6.3.5.1"/>
    </reaction>
</comment>
<feature type="binding site" evidence="7">
    <location>
        <position position="182"/>
    </location>
    <ligand>
        <name>L-glutamine</name>
        <dbReference type="ChEBI" id="CHEBI:58359"/>
    </ligand>
</feature>
<keyword evidence="13" id="KW-1185">Reference proteome</keyword>
<evidence type="ECO:0000256" key="1">
    <source>
        <dbReference type="ARBA" id="ARBA00005188"/>
    </source>
</evidence>
<dbReference type="PANTHER" id="PTHR23090">
    <property type="entry name" value="NH 3 /GLUTAMINE-DEPENDENT NAD + SYNTHETASE"/>
    <property type="match status" value="1"/>
</dbReference>
<organism evidence="12 13">
    <name type="scientific">Chitinophaga arvensicola</name>
    <dbReference type="NCBI Taxonomy" id="29529"/>
    <lineage>
        <taxon>Bacteria</taxon>
        <taxon>Pseudomonadati</taxon>
        <taxon>Bacteroidota</taxon>
        <taxon>Chitinophagia</taxon>
        <taxon>Chitinophagales</taxon>
        <taxon>Chitinophagaceae</taxon>
        <taxon>Chitinophaga</taxon>
    </lineage>
</organism>
<dbReference type="GO" id="GO:0005524">
    <property type="term" value="F:ATP binding"/>
    <property type="evidence" value="ECO:0007669"/>
    <property type="project" value="UniProtKB-UniRule"/>
</dbReference>
<evidence type="ECO:0000256" key="5">
    <source>
        <dbReference type="ARBA" id="ARBA00022840"/>
    </source>
</evidence>
<dbReference type="AlphaFoldDB" id="A0A1I0Q6T9"/>
<accession>A0A1I0Q6T9</accession>
<proteinExistence type="inferred from homology"/>
<evidence type="ECO:0000256" key="3">
    <source>
        <dbReference type="ARBA" id="ARBA00022598"/>
    </source>
</evidence>
<dbReference type="GO" id="GO:0000257">
    <property type="term" value="F:nitrilase activity"/>
    <property type="evidence" value="ECO:0007669"/>
    <property type="project" value="UniProtKB-ARBA"/>
</dbReference>
<dbReference type="GO" id="GO:0004359">
    <property type="term" value="F:glutaminase activity"/>
    <property type="evidence" value="ECO:0007669"/>
    <property type="project" value="InterPro"/>
</dbReference>
<dbReference type="EC" id="6.3.5.1" evidence="7 8"/>
<feature type="binding site" evidence="7">
    <location>
        <begin position="304"/>
        <end position="311"/>
    </location>
    <ligand>
        <name>ATP</name>
        <dbReference type="ChEBI" id="CHEBI:30616"/>
    </ligand>
</feature>
<dbReference type="CDD" id="cd07570">
    <property type="entry name" value="GAT_Gln-NAD-synth"/>
    <property type="match status" value="1"/>
</dbReference>
<comment type="pathway">
    <text evidence="1 7 8">Cofactor biosynthesis; NAD(+) biosynthesis; NAD(+) from deamido-NAD(+) (L-Gln route): step 1/1.</text>
</comment>
<comment type="function">
    <text evidence="7">Catalyzes the ATP-dependent amidation of deamido-NAD to form NAD. Uses L-glutamine as a nitrogen source.</text>
</comment>
<dbReference type="STRING" id="29529.SAMN04488122_1258"/>
<dbReference type="NCBIfam" id="TIGR00552">
    <property type="entry name" value="nadE"/>
    <property type="match status" value="1"/>
</dbReference>
<evidence type="ECO:0000256" key="10">
    <source>
        <dbReference type="RuleBase" id="RU003811"/>
    </source>
</evidence>
<dbReference type="OrthoDB" id="9803818at2"/>
<dbReference type="InterPro" id="IPR003694">
    <property type="entry name" value="NAD_synthase"/>
</dbReference>
<evidence type="ECO:0000256" key="8">
    <source>
        <dbReference type="PIRNR" id="PIRNR006630"/>
    </source>
</evidence>
<comment type="caution">
    <text evidence="7">Lacks conserved residue(s) required for the propagation of feature annotation.</text>
</comment>
<keyword evidence="4 7" id="KW-0547">Nucleotide-binding</keyword>
<dbReference type="PROSITE" id="PS50263">
    <property type="entry name" value="CN_HYDROLASE"/>
    <property type="match status" value="1"/>
</dbReference>
<dbReference type="RefSeq" id="WP_089891965.1">
    <property type="nucleotide sequence ID" value="NZ_FOJG01000001.1"/>
</dbReference>
<dbReference type="CDD" id="cd00553">
    <property type="entry name" value="NAD_synthase"/>
    <property type="match status" value="1"/>
</dbReference>
<sequence length="555" mass="62421">MNIILAQQNYHIGNFEKNIAKIIAGIDAAKAQGADLVVFSELCVCGYPPRDFLEFEDFIAQSYRAIDEIKAHTKDIAVLVGAPARNPQREGKDLFNAAWFLYEGEVKQVVHKTLLPTYDVFDEYRYFEPSYEWNIIPFKGKKLAVTICEDIWNLGDNPLYRICPMDQLIAQEPDVMINLSASPFDYDHDEDRKEIILANVLKYKLPIYYCNTVGSQTEIVFDGGSLIYDAQGNIVKELPYFEEAMGGMELEKLTGSHLPPVQPRDFTPLTELVFDHNIDRIYDALVMGIKDYFGKMGFTKAILGSSGGIDSAVTLAIACDALGKENVRAVLMPSPYSTGHSVDDAVELSKNLDNPYDIIRINDIYETFLATLEPYFKGLPFNVAEENTQSRIRGNLLMGLSNKFGYILLNTSNKSELSTGYGTLYGDMAGGLSVLGDVYKMQVYSLARYINREREIIPVNIIDKAPSAELRPDQKDSDSLPDYAILDRILYQYIERRQGPKEIVAKGFDSALVSRALKMVNTNEYKRNQFCPIIRVSSKAFGVGRRVPIVGKYLS</sequence>
<name>A0A1I0Q6T9_9BACT</name>
<evidence type="ECO:0000256" key="2">
    <source>
        <dbReference type="ARBA" id="ARBA00007145"/>
    </source>
</evidence>
<protein>
    <recommendedName>
        <fullName evidence="7 8">Glutamine-dependent NAD(+) synthetase</fullName>
        <ecNumber evidence="7 8">6.3.5.1</ecNumber>
    </recommendedName>
    <alternativeName>
        <fullName evidence="7 8">NAD(+) synthase [glutamine-hydrolyzing]</fullName>
    </alternativeName>
</protein>